<dbReference type="CDD" id="cd04859">
    <property type="entry name" value="Prim_Pol"/>
    <property type="match status" value="1"/>
</dbReference>
<dbReference type="NCBIfam" id="TIGR01613">
    <property type="entry name" value="primase_Cterm"/>
    <property type="match status" value="1"/>
</dbReference>
<dbReference type="InterPro" id="IPR006500">
    <property type="entry name" value="Helicase_put_C_phage/plasmid"/>
</dbReference>
<dbReference type="EMBL" id="FXTP01000005">
    <property type="protein sequence ID" value="SMO57760.1"/>
    <property type="molecule type" value="Genomic_DNA"/>
</dbReference>
<dbReference type="InterPro" id="IPR015330">
    <property type="entry name" value="DNA_primase/pol_bifunc_N"/>
</dbReference>
<accession>A0A521CG82</accession>
<sequence length="741" mass="83906">MSSTLNTALDLVDKGFHIIPLHTPQENDGCSCGRSCGSQGKHPRISDWPNNATNNPNQVREWWRSWPEANIGIVCGELSNLVVLDVDPRHGGEKSLDELEERLGNFTQTTTIITGGGGNHFYYRYPGQGKIKNSNGKLGDGLDIKTDGGYIVAPGCLHQSGQTYDWLIGLDEIKAFPEKLIQALNKPATKQKKEDKKHSLSSTDPIPEGERNNTLFELGVLLRKKGANRIQIESELLDINAKRCSPPLDSSEVQVIAGSASRDPNSSTGSMTSLNANEIEYGLWDTEFGNANEFVERYADVVCFDTDSECWLVWDGTRWKRDPKELIVTSYAKKMIEELYDEACDIEDEDLAKEKKRHAKKSAKGTSLNAFLNLAKTDKRVKVSGKDLDQYPLKLTLENLTYDLKNGRKLTHNPDLYITKKLAFNFDSNANGLRWREFVLQIMNGDQEMANFLKQAVGYSMTGLTTEQCLFFLFGKGKNGKSTFVEVIMEMLGEYACKGENEMIMDRNGYAGIPNDVARLKGQRFVLLSEVQEGKKLDEAQVKNLTGGDTISARFLRQEFFDFTPTHTLWLFGNHKPLITGTDDGIWRRLRLIKFGRTFSEKERDGELKEKLKKDLSGVFNWALEGFEEWKENGRKLMVPESVGRETLKYRGEMDILSSFLQEACEEGVTHSCSNKEFRHTYEMWCSDNGLVPFSNNKLNPRLEERGFVKYHSNGRVHWRGFRPKAHDHVDDVEGVEHVQA</sequence>
<keyword evidence="7" id="KW-1185">Reference proteome</keyword>
<dbReference type="Pfam" id="PF08708">
    <property type="entry name" value="PriCT_1"/>
    <property type="match status" value="1"/>
</dbReference>
<feature type="domain" description="SF3 helicase" evidence="5">
    <location>
        <begin position="448"/>
        <end position="608"/>
    </location>
</feature>
<dbReference type="Gene3D" id="3.40.50.300">
    <property type="entry name" value="P-loop containing nucleotide triphosphate hydrolases"/>
    <property type="match status" value="1"/>
</dbReference>
<evidence type="ECO:0000313" key="6">
    <source>
        <dbReference type="EMBL" id="SMO57760.1"/>
    </source>
</evidence>
<dbReference type="Pfam" id="PF09250">
    <property type="entry name" value="Prim-Pol"/>
    <property type="match status" value="1"/>
</dbReference>
<evidence type="ECO:0000256" key="4">
    <source>
        <dbReference type="SAM" id="MobiDB-lite"/>
    </source>
</evidence>
<dbReference type="Proteomes" id="UP000317557">
    <property type="component" value="Unassembled WGS sequence"/>
</dbReference>
<organism evidence="6 7">
    <name type="scientific">Gracilimonas mengyeensis</name>
    <dbReference type="NCBI Taxonomy" id="1302730"/>
    <lineage>
        <taxon>Bacteria</taxon>
        <taxon>Pseudomonadati</taxon>
        <taxon>Balneolota</taxon>
        <taxon>Balneolia</taxon>
        <taxon>Balneolales</taxon>
        <taxon>Balneolaceae</taxon>
        <taxon>Gracilimonas</taxon>
    </lineage>
</organism>
<dbReference type="InterPro" id="IPR014015">
    <property type="entry name" value="Helicase_SF3_DNA-vir"/>
</dbReference>
<gene>
    <name evidence="6" type="ORF">SAMN06265219_10583</name>
</gene>
<evidence type="ECO:0000256" key="2">
    <source>
        <dbReference type="ARBA" id="ARBA00022801"/>
    </source>
</evidence>
<dbReference type="PANTHER" id="PTHR35372:SF2">
    <property type="entry name" value="SF3 HELICASE DOMAIN-CONTAINING PROTEIN"/>
    <property type="match status" value="1"/>
</dbReference>
<dbReference type="InterPro" id="IPR014820">
    <property type="entry name" value="PriCT_1"/>
</dbReference>
<dbReference type="PANTHER" id="PTHR35372">
    <property type="entry name" value="ATP BINDING PROTEIN-RELATED"/>
    <property type="match status" value="1"/>
</dbReference>
<keyword evidence="6" id="KW-0347">Helicase</keyword>
<dbReference type="InterPro" id="IPR051620">
    <property type="entry name" value="ORF904-like_C"/>
</dbReference>
<evidence type="ECO:0000256" key="3">
    <source>
        <dbReference type="ARBA" id="ARBA00022840"/>
    </source>
</evidence>
<dbReference type="RefSeq" id="WP_142453913.1">
    <property type="nucleotide sequence ID" value="NZ_FXTP01000005.1"/>
</dbReference>
<name>A0A521CG82_9BACT</name>
<dbReference type="SUPFAM" id="SSF52540">
    <property type="entry name" value="P-loop containing nucleoside triphosphate hydrolases"/>
    <property type="match status" value="1"/>
</dbReference>
<dbReference type="SUPFAM" id="SSF56747">
    <property type="entry name" value="Prim-pol domain"/>
    <property type="match status" value="1"/>
</dbReference>
<dbReference type="Pfam" id="PF08706">
    <property type="entry name" value="D5_N"/>
    <property type="match status" value="1"/>
</dbReference>
<dbReference type="OrthoDB" id="9763644at2"/>
<keyword evidence="3" id="KW-0067">ATP-binding</keyword>
<dbReference type="PROSITE" id="PS51206">
    <property type="entry name" value="SF3_HELICASE_1"/>
    <property type="match status" value="1"/>
</dbReference>
<reference evidence="6 7" key="1">
    <citation type="submission" date="2017-05" db="EMBL/GenBank/DDBJ databases">
        <authorList>
            <person name="Varghese N."/>
            <person name="Submissions S."/>
        </authorList>
    </citation>
    <scope>NUCLEOTIDE SEQUENCE [LARGE SCALE GENOMIC DNA]</scope>
    <source>
        <strain evidence="6 7">DSM 21985</strain>
    </source>
</reference>
<dbReference type="GO" id="GO:0004386">
    <property type="term" value="F:helicase activity"/>
    <property type="evidence" value="ECO:0007669"/>
    <property type="project" value="UniProtKB-KW"/>
</dbReference>
<dbReference type="InterPro" id="IPR027417">
    <property type="entry name" value="P-loop_NTPase"/>
</dbReference>
<dbReference type="SMART" id="SM00885">
    <property type="entry name" value="D5_N"/>
    <property type="match status" value="1"/>
</dbReference>
<dbReference type="SMART" id="SM00942">
    <property type="entry name" value="PriCT_1"/>
    <property type="match status" value="1"/>
</dbReference>
<evidence type="ECO:0000259" key="5">
    <source>
        <dbReference type="PROSITE" id="PS51206"/>
    </source>
</evidence>
<evidence type="ECO:0000313" key="7">
    <source>
        <dbReference type="Proteomes" id="UP000317557"/>
    </source>
</evidence>
<dbReference type="GO" id="GO:0016787">
    <property type="term" value="F:hydrolase activity"/>
    <property type="evidence" value="ECO:0007669"/>
    <property type="project" value="UniProtKB-KW"/>
</dbReference>
<dbReference type="AlphaFoldDB" id="A0A521CG82"/>
<proteinExistence type="predicted"/>
<protein>
    <submittedName>
        <fullName evidence="6">Putative DNA primase/helicase</fullName>
    </submittedName>
</protein>
<dbReference type="InterPro" id="IPR014818">
    <property type="entry name" value="Phage/plasmid_primase_P4_C"/>
</dbReference>
<keyword evidence="1" id="KW-0547">Nucleotide-binding</keyword>
<dbReference type="Pfam" id="PF19263">
    <property type="entry name" value="DUF5906"/>
    <property type="match status" value="1"/>
</dbReference>
<dbReference type="SMART" id="SM00943">
    <property type="entry name" value="Prim-Pol"/>
    <property type="match status" value="1"/>
</dbReference>
<keyword evidence="2" id="KW-0378">Hydrolase</keyword>
<feature type="region of interest" description="Disordered" evidence="4">
    <location>
        <begin position="186"/>
        <end position="208"/>
    </location>
</feature>
<dbReference type="GO" id="GO:0005524">
    <property type="term" value="F:ATP binding"/>
    <property type="evidence" value="ECO:0007669"/>
    <property type="project" value="UniProtKB-KW"/>
</dbReference>
<dbReference type="InterPro" id="IPR045455">
    <property type="entry name" value="NrS-1_pol-like_helicase"/>
</dbReference>
<evidence type="ECO:0000256" key="1">
    <source>
        <dbReference type="ARBA" id="ARBA00022741"/>
    </source>
</evidence>